<protein>
    <recommendedName>
        <fullName evidence="3">UMOD/GP2/OIT3-like D8C domain-containing protein</fullName>
    </recommendedName>
</protein>
<proteinExistence type="predicted"/>
<evidence type="ECO:0000313" key="5">
    <source>
        <dbReference type="Proteomes" id="UP001529510"/>
    </source>
</evidence>
<dbReference type="EMBL" id="JAMKFB020000012">
    <property type="protein sequence ID" value="KAL0179113.1"/>
    <property type="molecule type" value="Genomic_DNA"/>
</dbReference>
<gene>
    <name evidence="4" type="ORF">M9458_024555</name>
</gene>
<accession>A0ABD0PYK2</accession>
<feature type="non-terminal residue" evidence="4">
    <location>
        <position position="92"/>
    </location>
</feature>
<keyword evidence="2" id="KW-1015">Disulfide bond</keyword>
<feature type="non-terminal residue" evidence="4">
    <location>
        <position position="1"/>
    </location>
</feature>
<comment type="caution">
    <text evidence="4">The sequence shown here is derived from an EMBL/GenBank/DDBJ whole genome shotgun (WGS) entry which is preliminary data.</text>
</comment>
<evidence type="ECO:0000256" key="1">
    <source>
        <dbReference type="ARBA" id="ARBA00022729"/>
    </source>
</evidence>
<feature type="domain" description="UMOD/GP2/OIT3-like D8C" evidence="3">
    <location>
        <begin position="41"/>
        <end position="86"/>
    </location>
</feature>
<keyword evidence="5" id="KW-1185">Reference proteome</keyword>
<organism evidence="4 5">
    <name type="scientific">Cirrhinus mrigala</name>
    <name type="common">Mrigala</name>
    <dbReference type="NCBI Taxonomy" id="683832"/>
    <lineage>
        <taxon>Eukaryota</taxon>
        <taxon>Metazoa</taxon>
        <taxon>Chordata</taxon>
        <taxon>Craniata</taxon>
        <taxon>Vertebrata</taxon>
        <taxon>Euteleostomi</taxon>
        <taxon>Actinopterygii</taxon>
        <taxon>Neopterygii</taxon>
        <taxon>Teleostei</taxon>
        <taxon>Ostariophysi</taxon>
        <taxon>Cypriniformes</taxon>
        <taxon>Cyprinidae</taxon>
        <taxon>Labeoninae</taxon>
        <taxon>Labeonini</taxon>
        <taxon>Cirrhinus</taxon>
    </lineage>
</organism>
<evidence type="ECO:0000256" key="2">
    <source>
        <dbReference type="ARBA" id="ARBA00023157"/>
    </source>
</evidence>
<name>A0ABD0PYK2_CIRMR</name>
<dbReference type="Pfam" id="PF23283">
    <property type="entry name" value="D8C_UMOD"/>
    <property type="match status" value="1"/>
</dbReference>
<dbReference type="Proteomes" id="UP001529510">
    <property type="component" value="Unassembled WGS sequence"/>
</dbReference>
<reference evidence="4 5" key="1">
    <citation type="submission" date="2024-05" db="EMBL/GenBank/DDBJ databases">
        <title>Genome sequencing and assembly of Indian major carp, Cirrhinus mrigala (Hamilton, 1822).</title>
        <authorList>
            <person name="Mohindra V."/>
            <person name="Chowdhury L.M."/>
            <person name="Lal K."/>
            <person name="Jena J.K."/>
        </authorList>
    </citation>
    <scope>NUCLEOTIDE SEQUENCE [LARGE SCALE GENOMIC DNA]</scope>
    <source>
        <strain evidence="4">CM1030</strain>
        <tissue evidence="4">Blood</tissue>
    </source>
</reference>
<dbReference type="InterPro" id="IPR057774">
    <property type="entry name" value="D8C_UMOD/GP2/OIT3-like"/>
</dbReference>
<keyword evidence="1" id="KW-0732">Signal</keyword>
<dbReference type="AlphaFoldDB" id="A0ABD0PYK2"/>
<sequence>YDPCYNYNILDEYWRSTFNYWYQYGYMSGYDDTHVEWHGWYRLFINGSSAQMPEWCFSYMLCGGYTSLWLGSPHPQLEDGVVTREVYGSVND</sequence>
<evidence type="ECO:0000313" key="4">
    <source>
        <dbReference type="EMBL" id="KAL0179113.1"/>
    </source>
</evidence>
<evidence type="ECO:0000259" key="3">
    <source>
        <dbReference type="Pfam" id="PF23283"/>
    </source>
</evidence>